<protein>
    <submittedName>
        <fullName evidence="1">Ubiquinol-cytochrome c reductase complex 6.7 kDa protein</fullName>
    </submittedName>
</protein>
<reference evidence="1 2" key="2">
    <citation type="journal article" date="2017" name="Nature">
        <title>The Apostasia genome and the evolution of orchids.</title>
        <authorList>
            <person name="Zhang G.Q."/>
            <person name="Liu K.W."/>
            <person name="Li Z."/>
            <person name="Lohaus R."/>
            <person name="Hsiao Y.Y."/>
            <person name="Niu S.C."/>
            <person name="Wang J.Y."/>
            <person name="Lin Y.C."/>
            <person name="Xu Q."/>
            <person name="Chen L.J."/>
            <person name="Yoshida K."/>
            <person name="Fujiwara S."/>
            <person name="Wang Z.W."/>
            <person name="Zhang Y.Q."/>
            <person name="Mitsuda N."/>
            <person name="Wang M."/>
            <person name="Liu G.H."/>
            <person name="Pecoraro L."/>
            <person name="Huang H.X."/>
            <person name="Xiao X.J."/>
            <person name="Lin M."/>
            <person name="Wu X.Y."/>
            <person name="Wu W.L."/>
            <person name="Chen Y.Y."/>
            <person name="Chang S.B."/>
            <person name="Sakamoto S."/>
            <person name="Ohme-Takagi M."/>
            <person name="Yagi M."/>
            <person name="Zeng S.J."/>
            <person name="Shen C.Y."/>
            <person name="Yeh C.M."/>
            <person name="Luo Y.B."/>
            <person name="Tsai W.C."/>
            <person name="Van de Peer Y."/>
            <person name="Liu Z.J."/>
        </authorList>
    </citation>
    <scope>NUCLEOTIDE SEQUENCE [LARGE SCALE GENOMIC DNA]</scope>
    <source>
        <tissue evidence="1">The whole plant</tissue>
    </source>
</reference>
<dbReference type="AlphaFoldDB" id="A0A2I0X0V9"/>
<evidence type="ECO:0000313" key="1">
    <source>
        <dbReference type="EMBL" id="PKU81517.1"/>
    </source>
</evidence>
<gene>
    <name evidence="1" type="ORF">MA16_Dca007624</name>
</gene>
<organism evidence="1 2">
    <name type="scientific">Dendrobium catenatum</name>
    <dbReference type="NCBI Taxonomy" id="906689"/>
    <lineage>
        <taxon>Eukaryota</taxon>
        <taxon>Viridiplantae</taxon>
        <taxon>Streptophyta</taxon>
        <taxon>Embryophyta</taxon>
        <taxon>Tracheophyta</taxon>
        <taxon>Spermatophyta</taxon>
        <taxon>Magnoliopsida</taxon>
        <taxon>Liliopsida</taxon>
        <taxon>Asparagales</taxon>
        <taxon>Orchidaceae</taxon>
        <taxon>Epidendroideae</taxon>
        <taxon>Malaxideae</taxon>
        <taxon>Dendrobiinae</taxon>
        <taxon>Dendrobium</taxon>
    </lineage>
</organism>
<dbReference type="Proteomes" id="UP000233837">
    <property type="component" value="Unassembled WGS sequence"/>
</dbReference>
<accession>A0A2I0X0V9</accession>
<dbReference type="EMBL" id="KZ502235">
    <property type="protein sequence ID" value="PKU81517.1"/>
    <property type="molecule type" value="Genomic_DNA"/>
</dbReference>
<reference evidence="1 2" key="1">
    <citation type="journal article" date="2016" name="Sci. Rep.">
        <title>The Dendrobium catenatum Lindl. genome sequence provides insights into polysaccharide synthase, floral development and adaptive evolution.</title>
        <authorList>
            <person name="Zhang G.Q."/>
            <person name="Xu Q."/>
            <person name="Bian C."/>
            <person name="Tsai W.C."/>
            <person name="Yeh C.M."/>
            <person name="Liu K.W."/>
            <person name="Yoshida K."/>
            <person name="Zhang L.S."/>
            <person name="Chang S.B."/>
            <person name="Chen F."/>
            <person name="Shi Y."/>
            <person name="Su Y.Y."/>
            <person name="Zhang Y.Q."/>
            <person name="Chen L.J."/>
            <person name="Yin Y."/>
            <person name="Lin M."/>
            <person name="Huang H."/>
            <person name="Deng H."/>
            <person name="Wang Z.W."/>
            <person name="Zhu S.L."/>
            <person name="Zhao X."/>
            <person name="Deng C."/>
            <person name="Niu S.C."/>
            <person name="Huang J."/>
            <person name="Wang M."/>
            <person name="Liu G.H."/>
            <person name="Yang H.J."/>
            <person name="Xiao X.J."/>
            <person name="Hsiao Y.Y."/>
            <person name="Wu W.L."/>
            <person name="Chen Y.Y."/>
            <person name="Mitsuda N."/>
            <person name="Ohme-Takagi M."/>
            <person name="Luo Y.B."/>
            <person name="Van de Peer Y."/>
            <person name="Liu Z.J."/>
        </authorList>
    </citation>
    <scope>NUCLEOTIDE SEQUENCE [LARGE SCALE GENOMIC DNA]</scope>
    <source>
        <tissue evidence="1">The whole plant</tissue>
    </source>
</reference>
<sequence length="81" mass="8882">MATGSVASRSGLFKFLRPGLRLQSTDVSAAVTWGVAATTTALWLVQVNNDRSTSDYTLSFHISIPLHTNRHFSSVFVYPSH</sequence>
<proteinExistence type="predicted"/>
<keyword evidence="2" id="KW-1185">Reference proteome</keyword>
<evidence type="ECO:0000313" key="2">
    <source>
        <dbReference type="Proteomes" id="UP000233837"/>
    </source>
</evidence>
<name>A0A2I0X0V9_9ASPA</name>